<evidence type="ECO:0000313" key="1">
    <source>
        <dbReference type="EMBL" id="VDD84551.1"/>
    </source>
</evidence>
<gene>
    <name evidence="1" type="ORF">MCOS_LOCUS10554</name>
</gene>
<dbReference type="EMBL" id="UXSR01006595">
    <property type="protein sequence ID" value="VDD84551.1"/>
    <property type="molecule type" value="Genomic_DNA"/>
</dbReference>
<sequence>MTHPGYPLVNSDWLSQGCSAAIGPDEFSCSPDRDHERTMLQKRIAIGGSMRNPAWSEETGEGV</sequence>
<accession>A0A0R3URP8</accession>
<evidence type="ECO:0000313" key="3">
    <source>
        <dbReference type="WBParaSite" id="MCOS_0001055301-mRNA-1"/>
    </source>
</evidence>
<organism evidence="3">
    <name type="scientific">Mesocestoides corti</name>
    <name type="common">Flatworm</name>
    <dbReference type="NCBI Taxonomy" id="53468"/>
    <lineage>
        <taxon>Eukaryota</taxon>
        <taxon>Metazoa</taxon>
        <taxon>Spiralia</taxon>
        <taxon>Lophotrochozoa</taxon>
        <taxon>Platyhelminthes</taxon>
        <taxon>Cestoda</taxon>
        <taxon>Eucestoda</taxon>
        <taxon>Cyclophyllidea</taxon>
        <taxon>Mesocestoididae</taxon>
        <taxon>Mesocestoides</taxon>
    </lineage>
</organism>
<name>A0A0R3URP8_MESCO</name>
<dbReference type="OrthoDB" id="8908051at2759"/>
<evidence type="ECO:0000313" key="2">
    <source>
        <dbReference type="Proteomes" id="UP000267029"/>
    </source>
</evidence>
<keyword evidence="2" id="KW-1185">Reference proteome</keyword>
<dbReference type="Proteomes" id="UP000267029">
    <property type="component" value="Unassembled WGS sequence"/>
</dbReference>
<dbReference type="AlphaFoldDB" id="A0A0R3URP8"/>
<reference evidence="1 2" key="2">
    <citation type="submission" date="2018-10" db="EMBL/GenBank/DDBJ databases">
        <authorList>
            <consortium name="Pathogen Informatics"/>
        </authorList>
    </citation>
    <scope>NUCLEOTIDE SEQUENCE [LARGE SCALE GENOMIC DNA]</scope>
</reference>
<dbReference type="WBParaSite" id="MCOS_0001055301-mRNA-1">
    <property type="protein sequence ID" value="MCOS_0001055301-mRNA-1"/>
    <property type="gene ID" value="MCOS_0001055301"/>
</dbReference>
<reference evidence="3" key="1">
    <citation type="submission" date="2017-02" db="UniProtKB">
        <authorList>
            <consortium name="WormBaseParasite"/>
        </authorList>
    </citation>
    <scope>IDENTIFICATION</scope>
</reference>
<proteinExistence type="predicted"/>
<protein>
    <submittedName>
        <fullName evidence="1 3">Uncharacterized protein</fullName>
    </submittedName>
</protein>